<proteinExistence type="predicted"/>
<sequence length="128" mass="14983">MKIFNYFLIFLLFFSCSKSEVRTNENFSALNNKSIALLIENVEKENDVNIYSGKIVEKNSDYFFISADKKINLTLDIDKLNRIKKIDPEMEIKVPSLKGYQYFLWLTLGNVPKDNKESLKDTGINWEK</sequence>
<dbReference type="EMBL" id="JSYL01000002">
    <property type="protein sequence ID" value="KIA90177.1"/>
    <property type="molecule type" value="Genomic_DNA"/>
</dbReference>
<organism evidence="1 2">
    <name type="scientific">Kaistella jeonii</name>
    <dbReference type="NCBI Taxonomy" id="266749"/>
    <lineage>
        <taxon>Bacteria</taxon>
        <taxon>Pseudomonadati</taxon>
        <taxon>Bacteroidota</taxon>
        <taxon>Flavobacteriia</taxon>
        <taxon>Flavobacteriales</taxon>
        <taxon>Weeksellaceae</taxon>
        <taxon>Chryseobacterium group</taxon>
        <taxon>Kaistella</taxon>
    </lineage>
</organism>
<evidence type="ECO:0008006" key="3">
    <source>
        <dbReference type="Google" id="ProtNLM"/>
    </source>
</evidence>
<evidence type="ECO:0000313" key="1">
    <source>
        <dbReference type="EMBL" id="KIA90177.1"/>
    </source>
</evidence>
<comment type="caution">
    <text evidence="1">The sequence shown here is derived from an EMBL/GenBank/DDBJ whole genome shotgun (WGS) entry which is preliminary data.</text>
</comment>
<gene>
    <name evidence="1" type="ORF">OA86_06230</name>
</gene>
<dbReference type="Proteomes" id="UP000031473">
    <property type="component" value="Unassembled WGS sequence"/>
</dbReference>
<reference evidence="1 2" key="1">
    <citation type="submission" date="2014-10" db="EMBL/GenBank/DDBJ databases">
        <title>Kaistella jeonii genome.</title>
        <authorList>
            <person name="Clayton J.T."/>
            <person name="Newman J.D."/>
        </authorList>
    </citation>
    <scope>NUCLEOTIDE SEQUENCE [LARGE SCALE GENOMIC DNA]</scope>
    <source>
        <strain evidence="1 2">DSM 17048</strain>
    </source>
</reference>
<evidence type="ECO:0000313" key="2">
    <source>
        <dbReference type="Proteomes" id="UP000031473"/>
    </source>
</evidence>
<dbReference type="AlphaFoldDB" id="A0A0C1FAM6"/>
<keyword evidence="2" id="KW-1185">Reference proteome</keyword>
<accession>A0A0C1FAM6</accession>
<name>A0A0C1FAM6_9FLAO</name>
<protein>
    <recommendedName>
        <fullName evidence="3">Lipoprotein</fullName>
    </recommendedName>
</protein>
<dbReference type="RefSeq" id="WP_039350285.1">
    <property type="nucleotide sequence ID" value="NZ_FOLA01000002.1"/>
</dbReference>
<dbReference type="STRING" id="266749.SAMN05421876_10234"/>
<dbReference type="PROSITE" id="PS51257">
    <property type="entry name" value="PROKAR_LIPOPROTEIN"/>
    <property type="match status" value="1"/>
</dbReference>